<feature type="transmembrane region" description="Helical" evidence="1">
    <location>
        <begin position="6"/>
        <end position="28"/>
    </location>
</feature>
<gene>
    <name evidence="2" type="ORF">CARN4_1183</name>
</gene>
<organism evidence="2">
    <name type="scientific">mine drainage metagenome</name>
    <dbReference type="NCBI Taxonomy" id="410659"/>
    <lineage>
        <taxon>unclassified sequences</taxon>
        <taxon>metagenomes</taxon>
        <taxon>ecological metagenomes</taxon>
    </lineage>
</organism>
<proteinExistence type="predicted"/>
<dbReference type="EMBL" id="CABO01000038">
    <property type="protein sequence ID" value="CBI02521.1"/>
    <property type="molecule type" value="Genomic_DNA"/>
</dbReference>
<keyword evidence="1" id="KW-1133">Transmembrane helix</keyword>
<dbReference type="InterPro" id="IPR045919">
    <property type="entry name" value="DUF6338"/>
</dbReference>
<evidence type="ECO:0000313" key="2">
    <source>
        <dbReference type="EMBL" id="CBI02521.1"/>
    </source>
</evidence>
<comment type="caution">
    <text evidence="2">The sequence shown here is derived from an EMBL/GenBank/DDBJ whole genome shotgun (WGS) entry which is preliminary data.</text>
</comment>
<feature type="transmembrane region" description="Helical" evidence="1">
    <location>
        <begin position="79"/>
        <end position="98"/>
    </location>
</feature>
<evidence type="ECO:0000256" key="1">
    <source>
        <dbReference type="SAM" id="Phobius"/>
    </source>
</evidence>
<accession>E6Q5Q0</accession>
<dbReference type="Pfam" id="PF19865">
    <property type="entry name" value="DUF6338"/>
    <property type="match status" value="1"/>
</dbReference>
<sequence length="230" mass="25329">MSKALFANGGVIAWAAFLVPGFVAWRLLQARRPQGEQKAADAIATIATFSVVVAVLWFNRHWTSMPATWSDAAQLLVQIFVTPLILVVLFEVATNFAVEKGWITSPHPRAWDFIFNELAIKPEKYEHDGLFMIVTLKDGSKIAGVYAAPGYASLWPYDRDLFLGKLWQLDENDQRPIREVTGSIGIYIDESEVQSIEVLNYGSVLQAAIMGAASADNASSGTVGEEHGRE</sequence>
<name>E6Q5Q0_9ZZZZ</name>
<keyword evidence="1" id="KW-0812">Transmembrane</keyword>
<reference evidence="2" key="1">
    <citation type="submission" date="2009-10" db="EMBL/GenBank/DDBJ databases">
        <title>Diversity of trophic interactions inside an arsenic-rich microbial ecosystem.</title>
        <authorList>
            <person name="Bertin P.N."/>
            <person name="Heinrich-Salmeron A."/>
            <person name="Pelletier E."/>
            <person name="Goulhen-Chollet F."/>
            <person name="Arsene-Ploetze F."/>
            <person name="Gallien S."/>
            <person name="Calteau A."/>
            <person name="Vallenet D."/>
            <person name="Casiot C."/>
            <person name="Chane-Woon-Ming B."/>
            <person name="Giloteaux L."/>
            <person name="Barakat M."/>
            <person name="Bonnefoy V."/>
            <person name="Bruneel O."/>
            <person name="Chandler M."/>
            <person name="Cleiss J."/>
            <person name="Duran R."/>
            <person name="Elbaz-Poulichet F."/>
            <person name="Fonknechten N."/>
            <person name="Lauga B."/>
            <person name="Mornico D."/>
            <person name="Ortet P."/>
            <person name="Schaeffer C."/>
            <person name="Siguier P."/>
            <person name="Alexander Thil Smith A."/>
            <person name="Van Dorsselaer A."/>
            <person name="Weissenbach J."/>
            <person name="Medigue C."/>
            <person name="Le Paslier D."/>
        </authorList>
    </citation>
    <scope>NUCLEOTIDE SEQUENCE</scope>
</reference>
<feature type="transmembrane region" description="Helical" evidence="1">
    <location>
        <begin position="40"/>
        <end position="59"/>
    </location>
</feature>
<keyword evidence="1" id="KW-0472">Membrane</keyword>
<dbReference type="AlphaFoldDB" id="E6Q5Q0"/>
<protein>
    <submittedName>
        <fullName evidence="2">Uncharacterized protein</fullName>
    </submittedName>
</protein>